<dbReference type="SUPFAM" id="SSF54211">
    <property type="entry name" value="Ribosomal protein S5 domain 2-like"/>
    <property type="match status" value="1"/>
</dbReference>
<evidence type="ECO:0000256" key="1">
    <source>
        <dbReference type="ARBA" id="ARBA00004496"/>
    </source>
</evidence>
<dbReference type="eggNOG" id="COG0466">
    <property type="taxonomic scope" value="Bacteria"/>
</dbReference>
<dbReference type="InterPro" id="IPR003111">
    <property type="entry name" value="Lon_prtase_N"/>
</dbReference>
<protein>
    <recommendedName>
        <fullName evidence="9 10">Lon protease</fullName>
        <ecNumber evidence="9 10">3.4.21.53</ecNumber>
    </recommendedName>
    <alternativeName>
        <fullName evidence="9">ATP-dependent protease La</fullName>
    </alternativeName>
</protein>
<evidence type="ECO:0000256" key="5">
    <source>
        <dbReference type="ARBA" id="ARBA00022801"/>
    </source>
</evidence>
<proteinExistence type="evidence at transcript level"/>
<dbReference type="GO" id="GO:0034605">
    <property type="term" value="P:cellular response to heat"/>
    <property type="evidence" value="ECO:0007669"/>
    <property type="project" value="UniProtKB-UniRule"/>
</dbReference>
<dbReference type="Proteomes" id="UP000008631">
    <property type="component" value="Chromosome"/>
</dbReference>
<keyword evidence="5 9" id="KW-0378">Hydrolase</keyword>
<dbReference type="InterPro" id="IPR008268">
    <property type="entry name" value="Peptidase_S16_AS"/>
</dbReference>
<evidence type="ECO:0000256" key="7">
    <source>
        <dbReference type="ARBA" id="ARBA00022840"/>
    </source>
</evidence>
<dbReference type="Gene3D" id="3.40.50.300">
    <property type="entry name" value="P-loop containing nucleotide triphosphate hydrolases"/>
    <property type="match status" value="1"/>
</dbReference>
<evidence type="ECO:0000256" key="3">
    <source>
        <dbReference type="ARBA" id="ARBA00022670"/>
    </source>
</evidence>
<feature type="domain" description="Lon proteolytic" evidence="16">
    <location>
        <begin position="702"/>
        <end position="883"/>
    </location>
</feature>
<dbReference type="Pfam" id="PF02190">
    <property type="entry name" value="LON_substr_bdg"/>
    <property type="match status" value="1"/>
</dbReference>
<dbReference type="InParanoid" id="E8R0Y2"/>
<sequence length="925" mass="102159">MKRSKPSGSPASTPAKNAASDVADVPSSGDSNDDARKPRSARIVTWDEMVALLRADSRHGSGSEERGGRPQTGSETRSPSSPSSQPRDSKTNSPTKSKGRSNSNKTREDDSQDPPIPLIPLPLLALGREVIFPQMMAPLVIDRRAGIQLIDRIYPSEPRVVLATQRNPEEENPGTEGFHPFVCLGTILKMLKFPDGSTRVVCQGEFRGRLIKVFDSNGLPHALVEPLLSHAEPGVELDAVVHAVNQLFSQIVEKSPLISEEFQVNILNANDPSVLADLLAANLNLSVEDRIELLGTTDVVDRLKKLVGHLTRQLDVLELSSKLHAQVGSEMNRVQREHFLRQQIRIIQEELGESDKENTEVEELWNKLEKAKPPKEVLVECKRDLDRLANMHPSSAEHSIVRTHLDWIASLPWSKSTRDRLNLKVARRILDADHYNLEKVKQRILEYLAVRKLCKSLKGPILCLVGPPGTGKTSLGKSIARTLGREFVRISLGGVHDEAEIRGHRRTYVAAMPGRIIQGLRKCGTNNPVMMLDEVDKLSHDFRGDPAAALLEVLDPEQNKTFRDHYLDHDFDLSKILFLATANALETIPHALRDRMEVLELPGYSEEEKLLIAHRYLIPKQLAEHGLAPRDVKFPDDTVRKVIVDYTREAGLRNLERELAAICRKVAVKHAEGDTRNLTITPANVTEWLGPPKFFREAADQKPTPGLSTGLAWTPSGGEILFIEATANPGKGSLTLTGLLGDSMRESAQAAMSYLKSHAASLAIDPNRFDKADVHIHVPAGAVPKDGPSAGVAIVAALVSLWREMPIRPGLAMTGEVTLTGRVLPVGGVREKVLAARRSGVREVILPIRNEKDLTELPPEVRQDLVIHLVAHLDEVLPRLFESDRATQHDNHAASPERARLERSTRSRGRVTPHPLPTAAPVRSR</sequence>
<dbReference type="NCBIfam" id="TIGR00763">
    <property type="entry name" value="lon"/>
    <property type="match status" value="1"/>
</dbReference>
<evidence type="ECO:0000256" key="15">
    <source>
        <dbReference type="SAM" id="MobiDB-lite"/>
    </source>
</evidence>
<dbReference type="EC" id="3.4.21.53" evidence="9 10"/>
<evidence type="ECO:0000256" key="9">
    <source>
        <dbReference type="HAMAP-Rule" id="MF_01973"/>
    </source>
</evidence>
<keyword evidence="7 9" id="KW-0067">ATP-binding</keyword>
<comment type="similarity">
    <text evidence="9 10 13 14">Belongs to the peptidase S16 family.</text>
</comment>
<dbReference type="RefSeq" id="WP_013564616.1">
    <property type="nucleotide sequence ID" value="NC_014962.1"/>
</dbReference>
<dbReference type="PROSITE" id="PS51787">
    <property type="entry name" value="LON_N"/>
    <property type="match status" value="1"/>
</dbReference>
<dbReference type="PRINTS" id="PR00830">
    <property type="entry name" value="ENDOLAPTASE"/>
</dbReference>
<evidence type="ECO:0000256" key="10">
    <source>
        <dbReference type="PIRNR" id="PIRNR001174"/>
    </source>
</evidence>
<name>E8R0Y2_ISOPI</name>
<dbReference type="InterPro" id="IPR004815">
    <property type="entry name" value="Lon_bac/euk-typ"/>
</dbReference>
<dbReference type="SMART" id="SM00382">
    <property type="entry name" value="AAA"/>
    <property type="match status" value="1"/>
</dbReference>
<evidence type="ECO:0000259" key="16">
    <source>
        <dbReference type="PROSITE" id="PS51786"/>
    </source>
</evidence>
<dbReference type="FunCoup" id="E8R0Y2">
    <property type="interactions" value="505"/>
</dbReference>
<dbReference type="Pfam" id="PF05362">
    <property type="entry name" value="Lon_C"/>
    <property type="match status" value="1"/>
</dbReference>
<comment type="subunit">
    <text evidence="9 10">Homohexamer. Organized in a ring with a central cavity.</text>
</comment>
<dbReference type="AlphaFoldDB" id="E8R0Y2"/>
<keyword evidence="19" id="KW-1185">Reference proteome</keyword>
<dbReference type="InterPro" id="IPR046336">
    <property type="entry name" value="Lon_prtase_N_sf"/>
</dbReference>
<dbReference type="GO" id="GO:0006515">
    <property type="term" value="P:protein quality control for misfolded or incompletely synthesized proteins"/>
    <property type="evidence" value="ECO:0007669"/>
    <property type="project" value="UniProtKB-UniRule"/>
</dbReference>
<feature type="active site" evidence="9 11">
    <location>
        <position position="789"/>
    </location>
</feature>
<gene>
    <name evidence="9" type="primary">lon</name>
    <name evidence="18" type="ordered locus">Isop_1745</name>
</gene>
<dbReference type="FunFam" id="3.40.50.300:FF:000382">
    <property type="entry name" value="Lon protease homolog 2, peroxisomal"/>
    <property type="match status" value="1"/>
</dbReference>
<dbReference type="Gene3D" id="2.30.130.40">
    <property type="entry name" value="LON domain-like"/>
    <property type="match status" value="1"/>
</dbReference>
<evidence type="ECO:0000256" key="4">
    <source>
        <dbReference type="ARBA" id="ARBA00022741"/>
    </source>
</evidence>
<feature type="region of interest" description="Disordered" evidence="15">
    <location>
        <begin position="887"/>
        <end position="925"/>
    </location>
</feature>
<dbReference type="GO" id="GO:0043565">
    <property type="term" value="F:sequence-specific DNA binding"/>
    <property type="evidence" value="ECO:0007669"/>
    <property type="project" value="UniProtKB-UniRule"/>
</dbReference>
<dbReference type="InterPro" id="IPR020568">
    <property type="entry name" value="Ribosomal_Su5_D2-typ_SF"/>
</dbReference>
<dbReference type="InterPro" id="IPR014721">
    <property type="entry name" value="Ribsml_uS5_D2-typ_fold_subgr"/>
</dbReference>
<dbReference type="SUPFAM" id="SSF52540">
    <property type="entry name" value="P-loop containing nucleoside triphosphate hydrolases"/>
    <property type="match status" value="1"/>
</dbReference>
<evidence type="ECO:0000313" key="19">
    <source>
        <dbReference type="Proteomes" id="UP000008631"/>
    </source>
</evidence>
<keyword evidence="6 9" id="KW-0720">Serine protease</keyword>
<accession>E8R0Y2</accession>
<dbReference type="InterPro" id="IPR027543">
    <property type="entry name" value="Lon_bac"/>
</dbReference>
<feature type="binding site" evidence="9 12">
    <location>
        <begin position="466"/>
        <end position="473"/>
    </location>
    <ligand>
        <name>ATP</name>
        <dbReference type="ChEBI" id="CHEBI:30616"/>
    </ligand>
</feature>
<dbReference type="CDD" id="cd19500">
    <property type="entry name" value="RecA-like_Lon"/>
    <property type="match status" value="1"/>
</dbReference>
<dbReference type="Pfam" id="PF00004">
    <property type="entry name" value="AAA"/>
    <property type="match status" value="1"/>
</dbReference>
<evidence type="ECO:0000256" key="11">
    <source>
        <dbReference type="PIRSR" id="PIRSR001174-1"/>
    </source>
</evidence>
<feature type="compositionally biased region" description="Polar residues" evidence="15">
    <location>
        <begin position="91"/>
        <end position="104"/>
    </location>
</feature>
<comment type="induction">
    <text evidence="9">By heat shock.</text>
</comment>
<feature type="region of interest" description="Disordered" evidence="15">
    <location>
        <begin position="1"/>
        <end position="117"/>
    </location>
</feature>
<dbReference type="InterPro" id="IPR054594">
    <property type="entry name" value="Lon_lid"/>
</dbReference>
<dbReference type="InterPro" id="IPR027065">
    <property type="entry name" value="Lon_Prtase"/>
</dbReference>
<dbReference type="GO" id="GO:0005524">
    <property type="term" value="F:ATP binding"/>
    <property type="evidence" value="ECO:0007669"/>
    <property type="project" value="UniProtKB-UniRule"/>
</dbReference>
<dbReference type="InterPro" id="IPR027417">
    <property type="entry name" value="P-loop_NTPase"/>
</dbReference>
<dbReference type="InterPro" id="IPR003959">
    <property type="entry name" value="ATPase_AAA_core"/>
</dbReference>
<feature type="compositionally biased region" description="Polar residues" evidence="15">
    <location>
        <begin position="1"/>
        <end position="15"/>
    </location>
</feature>
<dbReference type="EMBL" id="CP002353">
    <property type="protein sequence ID" value="ADV62328.1"/>
    <property type="molecule type" value="Genomic_DNA"/>
</dbReference>
<dbReference type="InterPro" id="IPR008269">
    <property type="entry name" value="Lon_proteolytic"/>
</dbReference>
<comment type="catalytic activity">
    <reaction evidence="9 10 13">
        <text>Hydrolysis of proteins in presence of ATP.</text>
        <dbReference type="EC" id="3.4.21.53"/>
    </reaction>
</comment>
<dbReference type="SUPFAM" id="SSF88697">
    <property type="entry name" value="PUA domain-like"/>
    <property type="match status" value="1"/>
</dbReference>
<evidence type="ECO:0000256" key="13">
    <source>
        <dbReference type="PROSITE-ProRule" id="PRU01122"/>
    </source>
</evidence>
<feature type="compositionally biased region" description="Basic and acidic residues" evidence="15">
    <location>
        <begin position="887"/>
        <end position="905"/>
    </location>
</feature>
<keyword evidence="2 9" id="KW-0963">Cytoplasm</keyword>
<evidence type="ECO:0000256" key="6">
    <source>
        <dbReference type="ARBA" id="ARBA00022825"/>
    </source>
</evidence>
<keyword evidence="8 9" id="KW-0346">Stress response</keyword>
<keyword evidence="4 9" id="KW-0547">Nucleotide-binding</keyword>
<dbReference type="InterPro" id="IPR015947">
    <property type="entry name" value="PUA-like_sf"/>
</dbReference>
<keyword evidence="3 9" id="KW-0645">Protease</keyword>
<dbReference type="STRING" id="575540.Isop_1745"/>
<reference evidence="18 19" key="1">
    <citation type="journal article" date="2011" name="Stand. Genomic Sci.">
        <title>Complete genome sequence of Isosphaera pallida type strain (IS1B).</title>
        <authorList>
            <consortium name="US DOE Joint Genome Institute (JGI-PGF)"/>
            <person name="Goker M."/>
            <person name="Cleland D."/>
            <person name="Saunders E."/>
            <person name="Lapidus A."/>
            <person name="Nolan M."/>
            <person name="Lucas S."/>
            <person name="Hammon N."/>
            <person name="Deshpande S."/>
            <person name="Cheng J.F."/>
            <person name="Tapia R."/>
            <person name="Han C."/>
            <person name="Goodwin L."/>
            <person name="Pitluck S."/>
            <person name="Liolios K."/>
            <person name="Pagani I."/>
            <person name="Ivanova N."/>
            <person name="Mavromatis K."/>
            <person name="Pati A."/>
            <person name="Chen A."/>
            <person name="Palaniappan K."/>
            <person name="Land M."/>
            <person name="Hauser L."/>
            <person name="Chang Y.J."/>
            <person name="Jeffries C.D."/>
            <person name="Detter J.C."/>
            <person name="Beck B."/>
            <person name="Woyke T."/>
            <person name="Bristow J."/>
            <person name="Eisen J.A."/>
            <person name="Markowitz V."/>
            <person name="Hugenholtz P."/>
            <person name="Kyrpides N.C."/>
            <person name="Klenk H.P."/>
        </authorList>
    </citation>
    <scope>NUCLEOTIDE SEQUENCE [LARGE SCALE GENOMIC DNA]</scope>
    <source>
        <strain evidence="19">ATCC 43644 / DSM 9630 / IS1B</strain>
    </source>
</reference>
<dbReference type="PROSITE" id="PS51786">
    <property type="entry name" value="LON_PROTEOLYTIC"/>
    <property type="match status" value="1"/>
</dbReference>
<evidence type="ECO:0000313" key="18">
    <source>
        <dbReference type="EMBL" id="ADV62328.1"/>
    </source>
</evidence>
<dbReference type="Gene3D" id="1.20.58.1480">
    <property type="match status" value="1"/>
</dbReference>
<feature type="active site" evidence="9 11">
    <location>
        <position position="832"/>
    </location>
</feature>
<dbReference type="GO" id="GO:0005737">
    <property type="term" value="C:cytoplasm"/>
    <property type="evidence" value="ECO:0007669"/>
    <property type="project" value="UniProtKB-SubCell"/>
</dbReference>
<dbReference type="SMART" id="SM00464">
    <property type="entry name" value="LON"/>
    <property type="match status" value="1"/>
</dbReference>
<evidence type="ECO:0000259" key="17">
    <source>
        <dbReference type="PROSITE" id="PS51787"/>
    </source>
</evidence>
<dbReference type="Gene3D" id="1.20.5.5270">
    <property type="match status" value="1"/>
</dbReference>
<dbReference type="PANTHER" id="PTHR10046">
    <property type="entry name" value="ATP DEPENDENT LON PROTEASE FAMILY MEMBER"/>
    <property type="match status" value="1"/>
</dbReference>
<organism evidence="18 19">
    <name type="scientific">Isosphaera pallida (strain ATCC 43644 / DSM 9630 / IS1B)</name>
    <dbReference type="NCBI Taxonomy" id="575540"/>
    <lineage>
        <taxon>Bacteria</taxon>
        <taxon>Pseudomonadati</taxon>
        <taxon>Planctomycetota</taxon>
        <taxon>Planctomycetia</taxon>
        <taxon>Isosphaerales</taxon>
        <taxon>Isosphaeraceae</taxon>
        <taxon>Isosphaera</taxon>
    </lineage>
</organism>
<comment type="subcellular location">
    <subcellularLocation>
        <location evidence="1 9 10">Cytoplasm</location>
    </subcellularLocation>
</comment>
<evidence type="ECO:0000256" key="8">
    <source>
        <dbReference type="ARBA" id="ARBA00023016"/>
    </source>
</evidence>
<dbReference type="GO" id="GO:0004176">
    <property type="term" value="F:ATP-dependent peptidase activity"/>
    <property type="evidence" value="ECO:0007669"/>
    <property type="project" value="UniProtKB-UniRule"/>
</dbReference>
<dbReference type="Gene3D" id="3.30.230.10">
    <property type="match status" value="1"/>
</dbReference>
<dbReference type="GO" id="GO:0004252">
    <property type="term" value="F:serine-type endopeptidase activity"/>
    <property type="evidence" value="ECO:0007669"/>
    <property type="project" value="UniProtKB-UniRule"/>
</dbReference>
<dbReference type="HOGENOM" id="CLU_004109_4_3_0"/>
<dbReference type="HAMAP" id="MF_01973">
    <property type="entry name" value="lon_bact"/>
    <property type="match status" value="1"/>
</dbReference>
<comment type="function">
    <text evidence="9">ATP-dependent serine protease that mediates the selective degradation of mutant and abnormal proteins as well as certain short-lived regulatory proteins. Required for cellular homeostasis and for survival from DNA damage and developmental changes induced by stress. Degrades polypeptides processively to yield small peptide fragments that are 5 to 10 amino acids long. Binds to DNA in a double-stranded, site-specific manner.</text>
</comment>
<dbReference type="Pfam" id="PF22667">
    <property type="entry name" value="Lon_lid"/>
    <property type="match status" value="1"/>
</dbReference>
<dbReference type="KEGG" id="ipa:Isop_1745"/>
<evidence type="ECO:0000256" key="2">
    <source>
        <dbReference type="ARBA" id="ARBA00022490"/>
    </source>
</evidence>
<feature type="compositionally biased region" description="Basic and acidic residues" evidence="15">
    <location>
        <begin position="55"/>
        <end position="68"/>
    </location>
</feature>
<evidence type="ECO:0000256" key="14">
    <source>
        <dbReference type="RuleBase" id="RU000591"/>
    </source>
</evidence>
<dbReference type="InterPro" id="IPR003593">
    <property type="entry name" value="AAA+_ATPase"/>
</dbReference>
<dbReference type="PIRSF" id="PIRSF001174">
    <property type="entry name" value="Lon_proteas"/>
    <property type="match status" value="1"/>
</dbReference>
<dbReference type="Gene3D" id="1.10.8.60">
    <property type="match status" value="1"/>
</dbReference>
<evidence type="ECO:0000256" key="12">
    <source>
        <dbReference type="PIRSR" id="PIRSR001174-2"/>
    </source>
</evidence>
<dbReference type="GO" id="GO:0016887">
    <property type="term" value="F:ATP hydrolysis activity"/>
    <property type="evidence" value="ECO:0007669"/>
    <property type="project" value="UniProtKB-UniRule"/>
</dbReference>
<dbReference type="PROSITE" id="PS01046">
    <property type="entry name" value="LON_SER"/>
    <property type="match status" value="1"/>
</dbReference>
<feature type="domain" description="Lon N-terminal" evidence="17">
    <location>
        <begin position="121"/>
        <end position="314"/>
    </location>
</feature>